<reference evidence="1" key="1">
    <citation type="journal article" date="2019" name="Environ. Microbiol.">
        <title>Fungal ecological strategies reflected in gene transcription - a case study of two litter decomposers.</title>
        <authorList>
            <person name="Barbi F."/>
            <person name="Kohler A."/>
            <person name="Barry K."/>
            <person name="Baskaran P."/>
            <person name="Daum C."/>
            <person name="Fauchery L."/>
            <person name="Ihrmark K."/>
            <person name="Kuo A."/>
            <person name="LaButti K."/>
            <person name="Lipzen A."/>
            <person name="Morin E."/>
            <person name="Grigoriev I.V."/>
            <person name="Henrissat B."/>
            <person name="Lindahl B."/>
            <person name="Martin F."/>
        </authorList>
    </citation>
    <scope>NUCLEOTIDE SEQUENCE</scope>
    <source>
        <strain evidence="1">JB14</strain>
    </source>
</reference>
<evidence type="ECO:0000313" key="2">
    <source>
        <dbReference type="Proteomes" id="UP000799118"/>
    </source>
</evidence>
<evidence type="ECO:0000313" key="1">
    <source>
        <dbReference type="EMBL" id="KAE9384564.1"/>
    </source>
</evidence>
<dbReference type="AlphaFoldDB" id="A0A6A4GGN9"/>
<dbReference type="EMBL" id="ML770121">
    <property type="protein sequence ID" value="KAE9384564.1"/>
    <property type="molecule type" value="Genomic_DNA"/>
</dbReference>
<protein>
    <submittedName>
        <fullName evidence="1">Uncharacterized protein</fullName>
    </submittedName>
</protein>
<keyword evidence="2" id="KW-1185">Reference proteome</keyword>
<dbReference type="OrthoDB" id="3219531at2759"/>
<organism evidence="1 2">
    <name type="scientific">Gymnopus androsaceus JB14</name>
    <dbReference type="NCBI Taxonomy" id="1447944"/>
    <lineage>
        <taxon>Eukaryota</taxon>
        <taxon>Fungi</taxon>
        <taxon>Dikarya</taxon>
        <taxon>Basidiomycota</taxon>
        <taxon>Agaricomycotina</taxon>
        <taxon>Agaricomycetes</taxon>
        <taxon>Agaricomycetidae</taxon>
        <taxon>Agaricales</taxon>
        <taxon>Marasmiineae</taxon>
        <taxon>Omphalotaceae</taxon>
        <taxon>Gymnopus</taxon>
    </lineage>
</organism>
<proteinExistence type="predicted"/>
<sequence>MPQLEELDLEKCLPKSLPGNTSTNATGKSRITLPNLRNLRITGALEECVTFLEHVHIPTAATTHVRATCSQIPQKGSTTLVLINQVCQRLPLVRGNKNMPAPPGTRVPVIKSLLVHLSSRLYIQAWDDIPSEVALENVSPGSFANTSTAGWFKIEFAWEHTLVMDHLIDDVVAAICSPLPLLQLSNLHIDNSYSESSSYPACAKTFGSLPQITTLTIDGMSGHEKFVGAYTDVRDIAVASDRVNSGSDFDRPNHAQGPTLLYSLLDYLICREKLQHPIHKLYLEDCTHLTSEKVDELKEVVDVRWDEIERGYDDENGYLSPPL</sequence>
<gene>
    <name evidence="1" type="ORF">BT96DRAFT_644958</name>
</gene>
<name>A0A6A4GGN9_9AGAR</name>
<accession>A0A6A4GGN9</accession>
<dbReference type="Proteomes" id="UP000799118">
    <property type="component" value="Unassembled WGS sequence"/>
</dbReference>